<evidence type="ECO:0000259" key="1">
    <source>
        <dbReference type="Pfam" id="PF00144"/>
    </source>
</evidence>
<dbReference type="InParanoid" id="F1Z6T1"/>
<dbReference type="FunCoup" id="F1Z6T1">
    <property type="interactions" value="118"/>
</dbReference>
<dbReference type="eggNOG" id="COG1680">
    <property type="taxonomic scope" value="Bacteria"/>
</dbReference>
<protein>
    <submittedName>
        <fullName evidence="2">Beta-lactamase</fullName>
    </submittedName>
</protein>
<dbReference type="InterPro" id="IPR001466">
    <property type="entry name" value="Beta-lactam-related"/>
</dbReference>
<dbReference type="InterPro" id="IPR012338">
    <property type="entry name" value="Beta-lactam/transpept-like"/>
</dbReference>
<dbReference type="InterPro" id="IPR050789">
    <property type="entry name" value="Diverse_Enzym_Activities"/>
</dbReference>
<dbReference type="Gene3D" id="3.40.710.10">
    <property type="entry name" value="DD-peptidase/beta-lactamase superfamily"/>
    <property type="match status" value="1"/>
</dbReference>
<dbReference type="PANTHER" id="PTHR43283:SF3">
    <property type="entry name" value="BETA-LACTAMASE FAMILY PROTEIN (AFU_ORTHOLOGUE AFUA_5G07500)"/>
    <property type="match status" value="1"/>
</dbReference>
<name>F1Z6T1_9SPHN</name>
<dbReference type="HOGENOM" id="CLU_020027_11_2_5"/>
<organism evidence="2 3">
    <name type="scientific">Novosphingobium nitrogenifigens DSM 19370</name>
    <dbReference type="NCBI Taxonomy" id="983920"/>
    <lineage>
        <taxon>Bacteria</taxon>
        <taxon>Pseudomonadati</taxon>
        <taxon>Pseudomonadota</taxon>
        <taxon>Alphaproteobacteria</taxon>
        <taxon>Sphingomonadales</taxon>
        <taxon>Sphingomonadaceae</taxon>
        <taxon>Novosphingobium</taxon>
    </lineage>
</organism>
<dbReference type="Proteomes" id="UP000004728">
    <property type="component" value="Unassembled WGS sequence"/>
</dbReference>
<reference evidence="2 3" key="1">
    <citation type="journal article" date="2012" name="J. Bacteriol.">
        <title>Draft Genome Sequence of Novosphingobium nitrogenifigens Y88T.</title>
        <authorList>
            <person name="Strabala T.J."/>
            <person name="Macdonald L."/>
            <person name="Liu V."/>
            <person name="Smit A.M."/>
        </authorList>
    </citation>
    <scope>NUCLEOTIDE SEQUENCE [LARGE SCALE GENOMIC DNA]</scope>
    <source>
        <strain evidence="2 3">DSM 19370</strain>
    </source>
</reference>
<evidence type="ECO:0000313" key="3">
    <source>
        <dbReference type="Proteomes" id="UP000004728"/>
    </source>
</evidence>
<dbReference type="RefSeq" id="WP_008070113.1">
    <property type="nucleotide sequence ID" value="NZ_AQWK01000003.1"/>
</dbReference>
<dbReference type="STRING" id="983920.Y88_2525"/>
<dbReference type="SUPFAM" id="SSF56601">
    <property type="entry name" value="beta-lactamase/transpeptidase-like"/>
    <property type="match status" value="1"/>
</dbReference>
<proteinExistence type="predicted"/>
<dbReference type="EMBL" id="AEWJ01000025">
    <property type="protein sequence ID" value="EGD59741.1"/>
    <property type="molecule type" value="Genomic_DNA"/>
</dbReference>
<comment type="caution">
    <text evidence="2">The sequence shown here is derived from an EMBL/GenBank/DDBJ whole genome shotgun (WGS) entry which is preliminary data.</text>
</comment>
<dbReference type="AlphaFoldDB" id="F1Z6T1"/>
<dbReference type="Pfam" id="PF00144">
    <property type="entry name" value="Beta-lactamase"/>
    <property type="match status" value="1"/>
</dbReference>
<accession>F1Z6T1</accession>
<keyword evidence="3" id="KW-1185">Reference proteome</keyword>
<dbReference type="PANTHER" id="PTHR43283">
    <property type="entry name" value="BETA-LACTAMASE-RELATED"/>
    <property type="match status" value="1"/>
</dbReference>
<sequence length="415" mass="44821">MELADPAAHGFDPVRLSKIATFLERDYVGPGRFPGADVLVARDGVPVWRATLGQMRADGTPWREDAICRIASMTKPIVSLAFMMLVEEGLVALDDPVARVIPEFADLRLFVGGGGDMPFTPGPLAAPMRMVDLITHRSGLTYGIQNRGNLDAAYRKARLDGHPSLPGNDHFIAELVKLPLEFSPGEAWQYSVAVDVLGVVIARLTGQSLGAFLKERIFDPLGMVDTDFHCPVDKADRLADAWAHVPGGKPALFDAGATSGMLRQPRFESGGGGLLSTVADYHRFCRMLAGGGAVDGVRLIAPATLRLMTANHLRHPMTGLPCDLPQVARALFSDARQAGTGFGLGFAVTIDPPRTLVPGNAGEFFWSGIYSTKFFVDPVEGLHMVFMTQVYPSVVFPIREHLKTLIYAALSQSRA</sequence>
<gene>
    <name evidence="2" type="ORF">Y88_2525</name>
</gene>
<dbReference type="OrthoDB" id="9808046at2"/>
<feature type="domain" description="Beta-lactamase-related" evidence="1">
    <location>
        <begin position="24"/>
        <end position="393"/>
    </location>
</feature>
<evidence type="ECO:0000313" key="2">
    <source>
        <dbReference type="EMBL" id="EGD59741.1"/>
    </source>
</evidence>